<name>A0AAX2TN42_NEIGO</name>
<evidence type="ECO:0000313" key="1">
    <source>
        <dbReference type="EMBL" id="TJX04715.1"/>
    </source>
</evidence>
<organism evidence="1 2">
    <name type="scientific">Neisseria gonorrhoeae</name>
    <dbReference type="NCBI Taxonomy" id="485"/>
    <lineage>
        <taxon>Bacteria</taxon>
        <taxon>Pseudomonadati</taxon>
        <taxon>Pseudomonadota</taxon>
        <taxon>Betaproteobacteria</taxon>
        <taxon>Neisseriales</taxon>
        <taxon>Neisseriaceae</taxon>
        <taxon>Neisseria</taxon>
    </lineage>
</organism>
<protein>
    <submittedName>
        <fullName evidence="1">Uncharacterized protein</fullName>
    </submittedName>
</protein>
<reference evidence="1 2" key="1">
    <citation type="submission" date="2019-04" db="EMBL/GenBank/DDBJ databases">
        <title>The CDC panel for molecular diagnostics of ciprofloxacin resistance and its use for research and clinical development.</title>
        <authorList>
            <person name="Liu H."/>
            <person name="Tang K."/>
            <person name="Pham C."/>
            <person name="Schmerer M."/>
        </authorList>
    </citation>
    <scope>NUCLEOTIDE SEQUENCE [LARGE SCALE GENOMIC DNA]</scope>
    <source>
        <strain evidence="1 2">LRRBGS_0742</strain>
    </source>
</reference>
<evidence type="ECO:0000313" key="2">
    <source>
        <dbReference type="Proteomes" id="UP000307092"/>
    </source>
</evidence>
<dbReference type="Proteomes" id="UP000307092">
    <property type="component" value="Unassembled WGS sequence"/>
</dbReference>
<proteinExistence type="predicted"/>
<comment type="caution">
    <text evidence="1">The sequence shown here is derived from an EMBL/GenBank/DDBJ whole genome shotgun (WGS) entry which is preliminary data.</text>
</comment>
<gene>
    <name evidence="1" type="ORF">E8M63_10040</name>
</gene>
<dbReference type="AlphaFoldDB" id="A0AAX2TN42"/>
<accession>A0AAX2TN42</accession>
<dbReference type="EMBL" id="SUQX01000022">
    <property type="protein sequence ID" value="TJX04715.1"/>
    <property type="molecule type" value="Genomic_DNA"/>
</dbReference>
<sequence length="114" mass="12620">MRHNGNLAQSGGGNVSTYGTIFKAASRVFLRTGGGCFPLIWILPSGRQEKYSELTKIRTRRRAAGSTNGTEPVRLVLHHLRESFPLSRGGATPYRFLLIHHNAPPFGGVRHIRN</sequence>